<protein>
    <submittedName>
        <fullName evidence="10">POT family proton-dependent oligopeptide transporter</fullName>
    </submittedName>
</protein>
<dbReference type="GO" id="GO:0015333">
    <property type="term" value="F:peptide:proton symporter activity"/>
    <property type="evidence" value="ECO:0007669"/>
    <property type="project" value="UniProtKB-ARBA"/>
</dbReference>
<dbReference type="RefSeq" id="WP_145905899.1">
    <property type="nucleotide sequence ID" value="NZ_BAAAMZ010000006.1"/>
</dbReference>
<dbReference type="SUPFAM" id="SSF103473">
    <property type="entry name" value="MFS general substrate transporter"/>
    <property type="match status" value="1"/>
</dbReference>
<dbReference type="PROSITE" id="PS01023">
    <property type="entry name" value="PTR2_2"/>
    <property type="match status" value="1"/>
</dbReference>
<reference evidence="10 11" key="1">
    <citation type="submission" date="2019-06" db="EMBL/GenBank/DDBJ databases">
        <title>Sequencing the genomes of 1000 actinobacteria strains.</title>
        <authorList>
            <person name="Klenk H.-P."/>
        </authorList>
    </citation>
    <scope>NUCLEOTIDE SEQUENCE [LARGE SCALE GENOMIC DNA]</scope>
    <source>
        <strain evidence="10 11">DSM 44826</strain>
    </source>
</reference>
<dbReference type="GO" id="GO:0042937">
    <property type="term" value="F:tripeptide transmembrane transporter activity"/>
    <property type="evidence" value="ECO:0007669"/>
    <property type="project" value="UniProtKB-ARBA"/>
</dbReference>
<dbReference type="EMBL" id="VIWT01000001">
    <property type="protein sequence ID" value="TWF99680.1"/>
    <property type="molecule type" value="Genomic_DNA"/>
</dbReference>
<evidence type="ECO:0000256" key="5">
    <source>
        <dbReference type="ARBA" id="ARBA00022692"/>
    </source>
</evidence>
<evidence type="ECO:0000313" key="10">
    <source>
        <dbReference type="EMBL" id="TWF99680.1"/>
    </source>
</evidence>
<dbReference type="OrthoDB" id="9772725at2"/>
<dbReference type="Proteomes" id="UP000317940">
    <property type="component" value="Unassembled WGS sequence"/>
</dbReference>
<evidence type="ECO:0000256" key="2">
    <source>
        <dbReference type="ARBA" id="ARBA00005982"/>
    </source>
</evidence>
<name>A0A561UJY2_9ACTN</name>
<comment type="subcellular location">
    <subcellularLocation>
        <location evidence="1">Cell membrane</location>
        <topology evidence="1">Multi-pass membrane protein</topology>
    </subcellularLocation>
    <subcellularLocation>
        <location evidence="8">Membrane</location>
        <topology evidence="8">Multi-pass membrane protein</topology>
    </subcellularLocation>
</comment>
<dbReference type="FunFam" id="1.20.1250.20:FF:000017">
    <property type="entry name" value="Dipeptide and tripeptide permease A"/>
    <property type="match status" value="1"/>
</dbReference>
<feature type="transmembrane region" description="Helical" evidence="9">
    <location>
        <begin position="162"/>
        <end position="182"/>
    </location>
</feature>
<dbReference type="NCBIfam" id="TIGR00924">
    <property type="entry name" value="yjdL_sub1_fam"/>
    <property type="match status" value="1"/>
</dbReference>
<dbReference type="GO" id="GO:0071916">
    <property type="term" value="F:dipeptide transmembrane transporter activity"/>
    <property type="evidence" value="ECO:0007669"/>
    <property type="project" value="UniProtKB-ARBA"/>
</dbReference>
<feature type="transmembrane region" description="Helical" evidence="9">
    <location>
        <begin position="292"/>
        <end position="311"/>
    </location>
</feature>
<feature type="transmembrane region" description="Helical" evidence="9">
    <location>
        <begin position="469"/>
        <end position="490"/>
    </location>
</feature>
<gene>
    <name evidence="10" type="ORF">FHX73_113527</name>
</gene>
<keyword evidence="5 8" id="KW-0812">Transmembrane</keyword>
<feature type="transmembrane region" description="Helical" evidence="9">
    <location>
        <begin position="442"/>
        <end position="463"/>
    </location>
</feature>
<dbReference type="InterPro" id="IPR050171">
    <property type="entry name" value="MFS_Transporters"/>
</dbReference>
<feature type="transmembrane region" description="Helical" evidence="9">
    <location>
        <begin position="375"/>
        <end position="396"/>
    </location>
</feature>
<dbReference type="InterPro" id="IPR036259">
    <property type="entry name" value="MFS_trans_sf"/>
</dbReference>
<dbReference type="Pfam" id="PF00854">
    <property type="entry name" value="PTR2"/>
    <property type="match status" value="1"/>
</dbReference>
<proteinExistence type="inferred from homology"/>
<evidence type="ECO:0000256" key="4">
    <source>
        <dbReference type="ARBA" id="ARBA00022475"/>
    </source>
</evidence>
<dbReference type="InterPro" id="IPR018456">
    <property type="entry name" value="PTR2_symporter_CS"/>
</dbReference>
<keyword evidence="3 8" id="KW-0813">Transport</keyword>
<feature type="transmembrane region" description="Helical" evidence="9">
    <location>
        <begin position="96"/>
        <end position="115"/>
    </location>
</feature>
<feature type="transmembrane region" description="Helical" evidence="9">
    <location>
        <begin position="236"/>
        <end position="254"/>
    </location>
</feature>
<evidence type="ECO:0000256" key="3">
    <source>
        <dbReference type="ARBA" id="ARBA00022448"/>
    </source>
</evidence>
<dbReference type="GO" id="GO:0005886">
    <property type="term" value="C:plasma membrane"/>
    <property type="evidence" value="ECO:0007669"/>
    <property type="project" value="UniProtKB-SubCell"/>
</dbReference>
<feature type="transmembrane region" description="Helical" evidence="9">
    <location>
        <begin position="408"/>
        <end position="430"/>
    </location>
</feature>
<dbReference type="AlphaFoldDB" id="A0A561UJY2"/>
<keyword evidence="6 9" id="KW-1133">Transmembrane helix</keyword>
<dbReference type="PROSITE" id="PS01022">
    <property type="entry name" value="PTR2_1"/>
    <property type="match status" value="1"/>
</dbReference>
<dbReference type="GO" id="GO:0035443">
    <property type="term" value="P:tripeptide transmembrane transport"/>
    <property type="evidence" value="ECO:0007669"/>
    <property type="project" value="UniProtKB-ARBA"/>
</dbReference>
<dbReference type="InterPro" id="IPR000109">
    <property type="entry name" value="POT_fam"/>
</dbReference>
<feature type="transmembrane region" description="Helical" evidence="9">
    <location>
        <begin position="121"/>
        <end position="141"/>
    </location>
</feature>
<feature type="transmembrane region" description="Helical" evidence="9">
    <location>
        <begin position="260"/>
        <end position="280"/>
    </location>
</feature>
<keyword evidence="7 9" id="KW-0472">Membrane</keyword>
<evidence type="ECO:0000313" key="11">
    <source>
        <dbReference type="Proteomes" id="UP000317940"/>
    </source>
</evidence>
<sequence>MASTTTLDTGVQPGAPSGGKTFFGHPRGLATLFMTEMWERFSFYGMRALLVLYMTNSTTGGLAMKVALATAIYSVYNAMVYLLALPGGWIADRFWGARKTVAVGGSIIMIGHFLLAVPFKGAFFAGLGCIALGSGLLKANISTMVGHLYDGPNDPRRDGGFTIFYMGINLGAFAAPLVIGTVGQKVDWHLGFAMAGVGMALGLGQYLLGSRHLSKKSDVVTSPISPEEKSALLRKAGMWLGAAVVFYGALVASGQFSVNWAVWPLSIAGIAIPVVVFTRIKRDKDLSPTDHTKIRGYIWFFVVAAVFWMIYDQSGSTLSVFADNSTNLSVFGWHFPSSWFQSLNPLYIMALAPVFAWLWVWLSRRAKNPSTTVKFAIGLLMIGFSFIVMMLAMAAASGGHKTTPLWLTIVYLIQTVGELTLSPVGLSVTTKLAPAKYASQMMGIWFLAVTAGDCVAAVIQLGLGNATGSTWYFAIQGIAALIAGAALWMYRKNVIKLMGDVH</sequence>
<feature type="transmembrane region" description="Helical" evidence="9">
    <location>
        <begin position="188"/>
        <end position="208"/>
    </location>
</feature>
<keyword evidence="4" id="KW-1003">Cell membrane</keyword>
<dbReference type="Gene3D" id="1.20.1250.20">
    <property type="entry name" value="MFS general substrate transporter like domains"/>
    <property type="match status" value="1"/>
</dbReference>
<dbReference type="CDD" id="cd17346">
    <property type="entry name" value="MFS_DtpA_like"/>
    <property type="match status" value="1"/>
</dbReference>
<dbReference type="PANTHER" id="PTHR23517">
    <property type="entry name" value="RESISTANCE PROTEIN MDTM, PUTATIVE-RELATED-RELATED"/>
    <property type="match status" value="1"/>
</dbReference>
<evidence type="ECO:0000256" key="6">
    <source>
        <dbReference type="ARBA" id="ARBA00022989"/>
    </source>
</evidence>
<feature type="transmembrane region" description="Helical" evidence="9">
    <location>
        <begin position="346"/>
        <end position="363"/>
    </location>
</feature>
<evidence type="ECO:0000256" key="7">
    <source>
        <dbReference type="ARBA" id="ARBA00023136"/>
    </source>
</evidence>
<organism evidence="10 11">
    <name type="scientific">Kitasatospora viridis</name>
    <dbReference type="NCBI Taxonomy" id="281105"/>
    <lineage>
        <taxon>Bacteria</taxon>
        <taxon>Bacillati</taxon>
        <taxon>Actinomycetota</taxon>
        <taxon>Actinomycetes</taxon>
        <taxon>Kitasatosporales</taxon>
        <taxon>Streptomycetaceae</taxon>
        <taxon>Kitasatospora</taxon>
    </lineage>
</organism>
<accession>A0A561UJY2</accession>
<evidence type="ECO:0000256" key="8">
    <source>
        <dbReference type="RuleBase" id="RU003755"/>
    </source>
</evidence>
<evidence type="ECO:0000256" key="9">
    <source>
        <dbReference type="SAM" id="Phobius"/>
    </source>
</evidence>
<evidence type="ECO:0000256" key="1">
    <source>
        <dbReference type="ARBA" id="ARBA00004651"/>
    </source>
</evidence>
<comment type="similarity">
    <text evidence="2 8">Belongs to the major facilitator superfamily. Proton-dependent oligopeptide transporter (POT/PTR) (TC 2.A.17) family.</text>
</comment>
<dbReference type="PANTHER" id="PTHR23517:SF15">
    <property type="entry name" value="PROTON-DEPENDENT OLIGOPEPTIDE FAMILY TRANSPORT PROTEIN"/>
    <property type="match status" value="1"/>
</dbReference>
<keyword evidence="11" id="KW-1185">Reference proteome</keyword>
<dbReference type="InterPro" id="IPR005279">
    <property type="entry name" value="Dipep/tripep_permease"/>
</dbReference>
<feature type="transmembrane region" description="Helical" evidence="9">
    <location>
        <begin position="62"/>
        <end position="84"/>
    </location>
</feature>
<comment type="caution">
    <text evidence="10">The sequence shown here is derived from an EMBL/GenBank/DDBJ whole genome shotgun (WGS) entry which is preliminary data.</text>
</comment>